<evidence type="ECO:0000256" key="2">
    <source>
        <dbReference type="SAM" id="Phobius"/>
    </source>
</evidence>
<keyword evidence="2" id="KW-0812">Transmembrane</keyword>
<sequence length="189" mass="21351">MRLYANDHQWLSILLLTSAAFLSFLLMLIPLGIFYVILLQLSKLISCMVDHLVFFYVMNLVVDSCRDETITNSITNNVPSFILARRRLRILVVAESLGGMAKMLAGLFIIQTFNASGIVSYRVPKFLFCTICYALNLLTFIVCGGIQRNDTDNQTQSQTLIALPRSDTPLAPMLPRRQHPSMQRTTSMK</sequence>
<evidence type="ECO:0000256" key="1">
    <source>
        <dbReference type="SAM" id="MobiDB-lite"/>
    </source>
</evidence>
<protein>
    <submittedName>
        <fullName evidence="3">Uncharacterized protein</fullName>
    </submittedName>
</protein>
<comment type="caution">
    <text evidence="3">The sequence shown here is derived from an EMBL/GenBank/DDBJ whole genome shotgun (WGS) entry which is preliminary data.</text>
</comment>
<feature type="transmembrane region" description="Helical" evidence="2">
    <location>
        <begin position="12"/>
        <end position="38"/>
    </location>
</feature>
<dbReference type="Proteomes" id="UP001201812">
    <property type="component" value="Unassembled WGS sequence"/>
</dbReference>
<name>A0AAD4NG17_9BILA</name>
<dbReference type="AlphaFoldDB" id="A0AAD4NG17"/>
<evidence type="ECO:0000313" key="3">
    <source>
        <dbReference type="EMBL" id="KAI1723872.1"/>
    </source>
</evidence>
<feature type="transmembrane region" description="Helical" evidence="2">
    <location>
        <begin position="90"/>
        <end position="113"/>
    </location>
</feature>
<organism evidence="3 4">
    <name type="scientific">Ditylenchus destructor</name>
    <dbReference type="NCBI Taxonomy" id="166010"/>
    <lineage>
        <taxon>Eukaryota</taxon>
        <taxon>Metazoa</taxon>
        <taxon>Ecdysozoa</taxon>
        <taxon>Nematoda</taxon>
        <taxon>Chromadorea</taxon>
        <taxon>Rhabditida</taxon>
        <taxon>Tylenchina</taxon>
        <taxon>Tylenchomorpha</taxon>
        <taxon>Sphaerularioidea</taxon>
        <taxon>Anguinidae</taxon>
        <taxon>Anguininae</taxon>
        <taxon>Ditylenchus</taxon>
    </lineage>
</organism>
<keyword evidence="2" id="KW-0472">Membrane</keyword>
<feature type="compositionally biased region" description="Polar residues" evidence="1">
    <location>
        <begin position="180"/>
        <end position="189"/>
    </location>
</feature>
<reference evidence="3" key="1">
    <citation type="submission" date="2022-01" db="EMBL/GenBank/DDBJ databases">
        <title>Genome Sequence Resource for Two Populations of Ditylenchus destructor, the Migratory Endoparasitic Phytonematode.</title>
        <authorList>
            <person name="Zhang H."/>
            <person name="Lin R."/>
            <person name="Xie B."/>
        </authorList>
    </citation>
    <scope>NUCLEOTIDE SEQUENCE</scope>
    <source>
        <strain evidence="3">BazhouSP</strain>
    </source>
</reference>
<accession>A0AAD4NG17</accession>
<proteinExistence type="predicted"/>
<keyword evidence="4" id="KW-1185">Reference proteome</keyword>
<dbReference type="EMBL" id="JAKKPZ010000003">
    <property type="protein sequence ID" value="KAI1723872.1"/>
    <property type="molecule type" value="Genomic_DNA"/>
</dbReference>
<evidence type="ECO:0000313" key="4">
    <source>
        <dbReference type="Proteomes" id="UP001201812"/>
    </source>
</evidence>
<gene>
    <name evidence="3" type="ORF">DdX_04051</name>
</gene>
<keyword evidence="2" id="KW-1133">Transmembrane helix</keyword>
<feature type="transmembrane region" description="Helical" evidence="2">
    <location>
        <begin position="125"/>
        <end position="146"/>
    </location>
</feature>
<feature type="region of interest" description="Disordered" evidence="1">
    <location>
        <begin position="167"/>
        <end position="189"/>
    </location>
</feature>